<evidence type="ECO:0000256" key="4">
    <source>
        <dbReference type="ARBA" id="ARBA00005005"/>
    </source>
</evidence>
<evidence type="ECO:0000256" key="7">
    <source>
        <dbReference type="ARBA" id="ARBA00011245"/>
    </source>
</evidence>
<evidence type="ECO:0000256" key="13">
    <source>
        <dbReference type="ARBA" id="ARBA00023235"/>
    </source>
</evidence>
<comment type="subcellular location">
    <subcellularLocation>
        <location evidence="3">Peroxisome</location>
    </subcellularLocation>
</comment>
<dbReference type="GO" id="GO:0006635">
    <property type="term" value="P:fatty acid beta-oxidation"/>
    <property type="evidence" value="ECO:0007669"/>
    <property type="project" value="UniProtKB-UniPathway"/>
</dbReference>
<evidence type="ECO:0000256" key="11">
    <source>
        <dbReference type="ARBA" id="ARBA00023098"/>
    </source>
</evidence>
<dbReference type="FunFam" id="3.90.226.10:FF:000011">
    <property type="entry name" value="Fatty acid oxidation complex subunit alpha"/>
    <property type="match status" value="1"/>
</dbReference>
<dbReference type="GO" id="GO:0003857">
    <property type="term" value="F:(3S)-3-hydroxyacyl-CoA dehydrogenase (NAD+) activity"/>
    <property type="evidence" value="ECO:0007669"/>
    <property type="project" value="UniProtKB-ARBA"/>
</dbReference>
<evidence type="ECO:0000256" key="18">
    <source>
        <dbReference type="ARBA" id="ARBA00023717"/>
    </source>
</evidence>
<dbReference type="Gene3D" id="3.90.226.10">
    <property type="entry name" value="2-enoyl-CoA Hydratase, Chain A, domain 1"/>
    <property type="match status" value="1"/>
</dbReference>
<gene>
    <name evidence="21" type="ORF">MICPUN_94758</name>
</gene>
<dbReference type="Gene3D" id="3.40.50.720">
    <property type="entry name" value="NAD(P)-binding Rossmann-like Domain"/>
    <property type="match status" value="1"/>
</dbReference>
<dbReference type="eggNOG" id="KOG1683">
    <property type="taxonomic scope" value="Eukaryota"/>
</dbReference>
<dbReference type="STRING" id="296587.C1EB21"/>
<dbReference type="PANTHER" id="PTHR23309:SF49">
    <property type="entry name" value="PEROXISOMAL BIFUNCTIONAL ENZYME"/>
    <property type="match status" value="1"/>
</dbReference>
<evidence type="ECO:0000256" key="12">
    <source>
        <dbReference type="ARBA" id="ARBA00023140"/>
    </source>
</evidence>
<dbReference type="InterPro" id="IPR036291">
    <property type="entry name" value="NAD(P)-bd_dom_sf"/>
</dbReference>
<dbReference type="InterPro" id="IPR029045">
    <property type="entry name" value="ClpP/crotonase-like_dom_sf"/>
</dbReference>
<dbReference type="GO" id="GO:0008692">
    <property type="term" value="F:3-hydroxybutyryl-CoA epimerase activity"/>
    <property type="evidence" value="ECO:0007669"/>
    <property type="project" value="UniProtKB-EC"/>
</dbReference>
<reference evidence="21 22" key="1">
    <citation type="journal article" date="2009" name="Science">
        <title>Green evolution and dynamic adaptations revealed by genomes of the marine picoeukaryotes Micromonas.</title>
        <authorList>
            <person name="Worden A.Z."/>
            <person name="Lee J.H."/>
            <person name="Mock T."/>
            <person name="Rouze P."/>
            <person name="Simmons M.P."/>
            <person name="Aerts A.L."/>
            <person name="Allen A.E."/>
            <person name="Cuvelier M.L."/>
            <person name="Derelle E."/>
            <person name="Everett M.V."/>
            <person name="Foulon E."/>
            <person name="Grimwood J."/>
            <person name="Gundlach H."/>
            <person name="Henrissat B."/>
            <person name="Napoli C."/>
            <person name="McDonald S.M."/>
            <person name="Parker M.S."/>
            <person name="Rombauts S."/>
            <person name="Salamov A."/>
            <person name="Von Dassow P."/>
            <person name="Badger J.H."/>
            <person name="Coutinho P.M."/>
            <person name="Demir E."/>
            <person name="Dubchak I."/>
            <person name="Gentemann C."/>
            <person name="Eikrem W."/>
            <person name="Gready J.E."/>
            <person name="John U."/>
            <person name="Lanier W."/>
            <person name="Lindquist E.A."/>
            <person name="Lucas S."/>
            <person name="Mayer K.F."/>
            <person name="Moreau H."/>
            <person name="Not F."/>
            <person name="Otillar R."/>
            <person name="Panaud O."/>
            <person name="Pangilinan J."/>
            <person name="Paulsen I."/>
            <person name="Piegu B."/>
            <person name="Poliakov A."/>
            <person name="Robbens S."/>
            <person name="Schmutz J."/>
            <person name="Toulza E."/>
            <person name="Wyss T."/>
            <person name="Zelensky A."/>
            <person name="Zhou K."/>
            <person name="Armbrust E.V."/>
            <person name="Bhattacharya D."/>
            <person name="Goodenough U.W."/>
            <person name="Van de Peer Y."/>
            <person name="Grigoriev I.V."/>
        </authorList>
    </citation>
    <scope>NUCLEOTIDE SEQUENCE [LARGE SCALE GENOMIC DNA]</scope>
    <source>
        <strain evidence="22">RCC299 / NOUM17</strain>
    </source>
</reference>
<dbReference type="FunFam" id="3.40.50.720:FF:000009">
    <property type="entry name" value="Fatty oxidation complex, alpha subunit"/>
    <property type="match status" value="1"/>
</dbReference>
<keyword evidence="15" id="KW-0511">Multifunctional enzyme</keyword>
<evidence type="ECO:0000313" key="21">
    <source>
        <dbReference type="EMBL" id="ACO65308.1"/>
    </source>
</evidence>
<keyword evidence="12" id="KW-0576">Peroxisome</keyword>
<keyword evidence="13" id="KW-0413">Isomerase</keyword>
<evidence type="ECO:0000256" key="1">
    <source>
        <dbReference type="ARBA" id="ARBA00000452"/>
    </source>
</evidence>
<dbReference type="InterPro" id="IPR006180">
    <property type="entry name" value="3-OHacyl-CoA_DH_CS"/>
</dbReference>
<comment type="catalytic activity">
    <reaction evidence="17">
        <text>a (3S)-3-hydroxyacyl-CoA = a (2E)-enoyl-CoA + H2O</text>
        <dbReference type="Rhea" id="RHEA:16105"/>
        <dbReference type="ChEBI" id="CHEBI:15377"/>
        <dbReference type="ChEBI" id="CHEBI:57318"/>
        <dbReference type="ChEBI" id="CHEBI:58856"/>
        <dbReference type="EC" id="4.2.1.17"/>
    </reaction>
</comment>
<dbReference type="Pfam" id="PF02737">
    <property type="entry name" value="3HCDH_N"/>
    <property type="match status" value="1"/>
</dbReference>
<protein>
    <submittedName>
        <fullName evidence="21">Uncharacterized protein</fullName>
    </submittedName>
</protein>
<dbReference type="Proteomes" id="UP000002009">
    <property type="component" value="Chromosome 7"/>
</dbReference>
<dbReference type="FunCoup" id="C1EB21">
    <property type="interactions" value="1421"/>
</dbReference>
<dbReference type="CDD" id="cd06558">
    <property type="entry name" value="crotonase-like"/>
    <property type="match status" value="1"/>
</dbReference>
<dbReference type="Gene3D" id="1.10.1040.50">
    <property type="match status" value="1"/>
</dbReference>
<dbReference type="GO" id="GO:0004300">
    <property type="term" value="F:enoyl-CoA hydratase activity"/>
    <property type="evidence" value="ECO:0007669"/>
    <property type="project" value="UniProtKB-EC"/>
</dbReference>
<feature type="domain" description="3-hydroxyacyl-CoA dehydrogenase NAD binding" evidence="20">
    <location>
        <begin position="303"/>
        <end position="480"/>
    </location>
</feature>
<dbReference type="SUPFAM" id="SSF51735">
    <property type="entry name" value="NAD(P)-binding Rossmann-fold domains"/>
    <property type="match status" value="1"/>
</dbReference>
<dbReference type="InterPro" id="IPR001753">
    <property type="entry name" value="Enoyl-CoA_hydra/iso"/>
</dbReference>
<dbReference type="GO" id="GO:0004165">
    <property type="term" value="F:delta(3)-delta(2)-enoyl-CoA isomerase activity"/>
    <property type="evidence" value="ECO:0007669"/>
    <property type="project" value="UniProtKB-EC"/>
</dbReference>
<comment type="catalytic activity">
    <reaction evidence="18">
        <text>a 4-saturated-(3S)-3-hydroxyacyl-CoA = a (3E)-enoyl-CoA + H2O</text>
        <dbReference type="Rhea" id="RHEA:20724"/>
        <dbReference type="ChEBI" id="CHEBI:15377"/>
        <dbReference type="ChEBI" id="CHEBI:58521"/>
        <dbReference type="ChEBI" id="CHEBI:137480"/>
        <dbReference type="EC" id="4.2.1.17"/>
    </reaction>
</comment>
<dbReference type="SUPFAM" id="SSF48179">
    <property type="entry name" value="6-phosphogluconate dehydrogenase C-terminal domain-like"/>
    <property type="match status" value="2"/>
</dbReference>
<dbReference type="InterPro" id="IPR006176">
    <property type="entry name" value="3-OHacyl-CoA_DH_NAD-bd"/>
</dbReference>
<dbReference type="EMBL" id="CP001328">
    <property type="protein sequence ID" value="ACO65308.1"/>
    <property type="molecule type" value="Genomic_DNA"/>
</dbReference>
<evidence type="ECO:0000256" key="15">
    <source>
        <dbReference type="ARBA" id="ARBA00023268"/>
    </source>
</evidence>
<dbReference type="OMA" id="VERCMLA"/>
<dbReference type="GO" id="GO:0005777">
    <property type="term" value="C:peroxisome"/>
    <property type="evidence" value="ECO:0007669"/>
    <property type="project" value="UniProtKB-SubCell"/>
</dbReference>
<comment type="pathway">
    <text evidence="4">Lipid metabolism; fatty acid beta-oxidation.</text>
</comment>
<dbReference type="AlphaFoldDB" id="C1EB21"/>
<dbReference type="KEGG" id="mis:MICPUN_94758"/>
<evidence type="ECO:0000256" key="14">
    <source>
        <dbReference type="ARBA" id="ARBA00023239"/>
    </source>
</evidence>
<comment type="catalytic activity">
    <reaction evidence="16">
        <text>(3S)-3-hydroxybutanoyl-CoA = (3R)-3-hydroxybutanoyl-CoA</text>
        <dbReference type="Rhea" id="RHEA:21760"/>
        <dbReference type="ChEBI" id="CHEBI:57315"/>
        <dbReference type="ChEBI" id="CHEBI:57316"/>
        <dbReference type="EC" id="5.1.2.3"/>
    </reaction>
</comment>
<dbReference type="FunFam" id="1.10.1040.50:FF:000004">
    <property type="entry name" value="Peroxisomal fatty acid beta-oxidation multifunctional protein"/>
    <property type="match status" value="1"/>
</dbReference>
<evidence type="ECO:0000256" key="8">
    <source>
        <dbReference type="ARBA" id="ARBA00022832"/>
    </source>
</evidence>
<feature type="domain" description="3-hydroxyacyl-CoA dehydrogenase C-terminal" evidence="19">
    <location>
        <begin position="483"/>
        <end position="576"/>
    </location>
</feature>
<keyword evidence="14" id="KW-0456">Lyase</keyword>
<dbReference type="SUPFAM" id="SSF52096">
    <property type="entry name" value="ClpP/crotonase"/>
    <property type="match status" value="1"/>
</dbReference>
<evidence type="ECO:0000259" key="19">
    <source>
        <dbReference type="Pfam" id="PF00725"/>
    </source>
</evidence>
<dbReference type="InterPro" id="IPR006108">
    <property type="entry name" value="3HC_DH_C"/>
</dbReference>
<accession>C1EB21</accession>
<feature type="domain" description="3-hydroxyacyl-CoA dehydrogenase C-terminal" evidence="19">
    <location>
        <begin position="622"/>
        <end position="705"/>
    </location>
</feature>
<keyword evidence="11" id="KW-0443">Lipid metabolism</keyword>
<comment type="similarity">
    <text evidence="5">In the central section; belongs to the 3-hydroxyacyl-CoA dehydrogenase family.</text>
</comment>
<comment type="subunit">
    <text evidence="7">Monomer.</text>
</comment>
<dbReference type="UniPathway" id="UPA00659"/>
<dbReference type="PROSITE" id="PS00067">
    <property type="entry name" value="3HCDH"/>
    <property type="match status" value="1"/>
</dbReference>
<evidence type="ECO:0000256" key="5">
    <source>
        <dbReference type="ARBA" id="ARBA00007005"/>
    </source>
</evidence>
<dbReference type="OrthoDB" id="2018133at2759"/>
<comment type="similarity">
    <text evidence="6">In the N-terminal section; belongs to the enoyl-CoA hydratase/isomerase family.</text>
</comment>
<dbReference type="GO" id="GO:0070403">
    <property type="term" value="F:NAD+ binding"/>
    <property type="evidence" value="ECO:0007669"/>
    <property type="project" value="InterPro"/>
</dbReference>
<dbReference type="Pfam" id="PF00725">
    <property type="entry name" value="3HCDH"/>
    <property type="match status" value="2"/>
</dbReference>
<evidence type="ECO:0000256" key="17">
    <source>
        <dbReference type="ARBA" id="ARBA00023709"/>
    </source>
</evidence>
<sequence length="720" mass="76617">MEIRDGVALISMSNPPVNALAIPVLEGIEAQVKAAQADSGVRAIVITGSRGKFSGGFDITQLKARTEGKPVRNMSDFNGVLNSIVEAGPKPTVAAIENLALGGGLEVAMACNARVATPKAQLGLPELQLGVIPGFGGTQRLPRLVGLPKALEMMLKSKPVKAEEALKLGLVDAIVPADQLIAKATQLAKDIADKRIPRKMASFDSAKLPADEAMAKKVFAGARRQAKRVKHLMPHPWLCLDAVETGVTKGSVAGLASEQDAFAKAVSSRACKGLVHFFFASRSTAAVPGVTDVGLKPRATKCVAVVGGGLMGSGIATACALSGVRVLLKEINQKFLDAGMARVRANLASNVKKGRMTSQKADAIYSLCTPCLTYDKFKEADMVIEAVIENLDLKQKIFADLERSCRSDCILSTNTSTIDITKVASKMRNPERILGAHFFSPAHVMQLFEIIRTDATPPQVLVDALGLSKQIKKTPVVVGNCTGFAVNRVFFPYTMSACLLVDLGLDPYAIDNAIRAFGMPMGPFRLGDLVGHDVGVHVGQNFIDDFPLRVYESKLIPGLMKSGRMGEKSGKGFYVYDAKRAATPDPEGIAALLHASRAAASGRFKRSTSGELLAMTADDIAEMIFFPVVNEACRCLAEGVVVRASDLDVASILGMGFPPFRGGVVHWADQVGAGRIAARLREWCTAYGGIYQPCPYLEDCAVQGRSLAEGPLRGPDRSKL</sequence>
<name>C1EB21_MICCC</name>
<keyword evidence="9" id="KW-0560">Oxidoreductase</keyword>
<evidence type="ECO:0000256" key="16">
    <source>
        <dbReference type="ARBA" id="ARBA00023701"/>
    </source>
</evidence>
<keyword evidence="10" id="KW-0520">NAD</keyword>
<evidence type="ECO:0000256" key="2">
    <source>
        <dbReference type="ARBA" id="ARBA00000765"/>
    </source>
</evidence>
<evidence type="ECO:0000256" key="10">
    <source>
        <dbReference type="ARBA" id="ARBA00023027"/>
    </source>
</evidence>
<dbReference type="PANTHER" id="PTHR23309">
    <property type="entry name" value="3-HYDROXYACYL-COA DEHYROGENASE"/>
    <property type="match status" value="1"/>
</dbReference>
<dbReference type="GeneID" id="8244987"/>
<evidence type="ECO:0000256" key="3">
    <source>
        <dbReference type="ARBA" id="ARBA00004275"/>
    </source>
</evidence>
<dbReference type="InterPro" id="IPR008927">
    <property type="entry name" value="6-PGluconate_DH-like_C_sf"/>
</dbReference>
<keyword evidence="8" id="KW-0276">Fatty acid metabolism</keyword>
<dbReference type="Pfam" id="PF00378">
    <property type="entry name" value="ECH_1"/>
    <property type="match status" value="1"/>
</dbReference>
<dbReference type="InParanoid" id="C1EB21"/>
<dbReference type="RefSeq" id="XP_002504050.1">
    <property type="nucleotide sequence ID" value="XM_002504004.1"/>
</dbReference>
<evidence type="ECO:0000256" key="9">
    <source>
        <dbReference type="ARBA" id="ARBA00023002"/>
    </source>
</evidence>
<organism evidence="21 22">
    <name type="scientific">Micromonas commoda (strain RCC299 / NOUM17 / CCMP2709)</name>
    <name type="common">Picoplanktonic green alga</name>
    <dbReference type="NCBI Taxonomy" id="296587"/>
    <lineage>
        <taxon>Eukaryota</taxon>
        <taxon>Viridiplantae</taxon>
        <taxon>Chlorophyta</taxon>
        <taxon>Mamiellophyceae</taxon>
        <taxon>Mamiellales</taxon>
        <taxon>Mamiellaceae</taxon>
        <taxon>Micromonas</taxon>
    </lineage>
</organism>
<evidence type="ECO:0000313" key="22">
    <source>
        <dbReference type="Proteomes" id="UP000002009"/>
    </source>
</evidence>
<proteinExistence type="inferred from homology"/>
<comment type="catalytic activity">
    <reaction evidence="1">
        <text>a (3Z)-enoyl-CoA = a 4-saturated (2E)-enoyl-CoA</text>
        <dbReference type="Rhea" id="RHEA:45900"/>
        <dbReference type="ChEBI" id="CHEBI:85097"/>
        <dbReference type="ChEBI" id="CHEBI:85489"/>
        <dbReference type="EC" id="5.3.3.8"/>
    </reaction>
</comment>
<evidence type="ECO:0000256" key="6">
    <source>
        <dbReference type="ARBA" id="ARBA00008750"/>
    </source>
</evidence>
<keyword evidence="22" id="KW-1185">Reference proteome</keyword>
<comment type="catalytic activity">
    <reaction evidence="2">
        <text>a (3E)-enoyl-CoA = a 4-saturated (2E)-enoyl-CoA</text>
        <dbReference type="Rhea" id="RHEA:45228"/>
        <dbReference type="ChEBI" id="CHEBI:58521"/>
        <dbReference type="ChEBI" id="CHEBI:85097"/>
        <dbReference type="EC" id="5.3.3.8"/>
    </reaction>
</comment>
<evidence type="ECO:0000259" key="20">
    <source>
        <dbReference type="Pfam" id="PF02737"/>
    </source>
</evidence>